<dbReference type="InterPro" id="IPR002401">
    <property type="entry name" value="Cyt_P450_E_grp-I"/>
</dbReference>
<sequence length="489" mass="54707">MLPLALPNGKAVPDLVTNASRPKGLPILGNLFQIPSERPWLVYSDWKKTYGDMIYLEAMGQSMMIVNSLSVATDLLEKRGNNYSDRPGSSPAYDILGFEWMVGLMNCGPEFTSHRRAFQQHLNPRKVPIFSPIIHEEGMSFVRRLLKDPKDFRKCSRMYFGMVLMRVAFGSTDPVYNADLIGKAEIVSKGFSEAGLPGKYLVNVFPFLRFVPAWFPGAGWKRTLLEINGITKELIIDSFNDVRDRVRAGNQSREYPCVASGLIEELPPENSPEYAEREYVARATAVASYAGGSDTTGGTTEALFAALASNVEVQLQAQKEIDSVLGVGNLPRPEDIPRLQYIQAITKEILRWFVVTPFALPHTIKEDDEYQGYFLPKGTAIFPNLWFMLHDPEVFKDPLKFDPERYLKDGKINPDVLDSETAAFGFGRRVCPGRYLALDSLGYMIACLLAVFIVRPAKDSHGKSIPINVEITSGVIVYVSPDHLVDETY</sequence>
<feature type="transmembrane region" description="Helical" evidence="11">
    <location>
        <begin position="435"/>
        <end position="454"/>
    </location>
</feature>
<dbReference type="InterPro" id="IPR017972">
    <property type="entry name" value="Cyt_P450_CS"/>
</dbReference>
<dbReference type="GO" id="GO:0005506">
    <property type="term" value="F:iron ion binding"/>
    <property type="evidence" value="ECO:0007669"/>
    <property type="project" value="InterPro"/>
</dbReference>
<reference evidence="12 13" key="1">
    <citation type="journal article" date="2010" name="Proc. Natl. Acad. Sci. U.S.A.">
        <title>Insights into evolution of multicellular fungi from the assembled chromosomes of the mushroom Coprinopsis cinerea (Coprinus cinereus).</title>
        <authorList>
            <person name="Stajich J.E."/>
            <person name="Wilke S.K."/>
            <person name="Ahren D."/>
            <person name="Au C.H."/>
            <person name="Birren B.W."/>
            <person name="Borodovsky M."/>
            <person name="Burns C."/>
            <person name="Canback B."/>
            <person name="Casselton L.A."/>
            <person name="Cheng C.K."/>
            <person name="Deng J."/>
            <person name="Dietrich F.S."/>
            <person name="Fargo D.C."/>
            <person name="Farman M.L."/>
            <person name="Gathman A.C."/>
            <person name="Goldberg J."/>
            <person name="Guigo R."/>
            <person name="Hoegger P.J."/>
            <person name="Hooker J.B."/>
            <person name="Huggins A."/>
            <person name="James T.Y."/>
            <person name="Kamada T."/>
            <person name="Kilaru S."/>
            <person name="Kodira C."/>
            <person name="Kues U."/>
            <person name="Kupfer D."/>
            <person name="Kwan H.S."/>
            <person name="Lomsadze A."/>
            <person name="Li W."/>
            <person name="Lilly W.W."/>
            <person name="Ma L.J."/>
            <person name="Mackey A.J."/>
            <person name="Manning G."/>
            <person name="Martin F."/>
            <person name="Muraguchi H."/>
            <person name="Natvig D.O."/>
            <person name="Palmerini H."/>
            <person name="Ramesh M.A."/>
            <person name="Rehmeyer C.J."/>
            <person name="Roe B.A."/>
            <person name="Shenoy N."/>
            <person name="Stanke M."/>
            <person name="Ter-Hovhannisyan V."/>
            <person name="Tunlid A."/>
            <person name="Velagapudi R."/>
            <person name="Vision T.J."/>
            <person name="Zeng Q."/>
            <person name="Zolan M.E."/>
            <person name="Pukkila P.J."/>
        </authorList>
    </citation>
    <scope>NUCLEOTIDE SEQUENCE [LARGE SCALE GENOMIC DNA]</scope>
    <source>
        <strain evidence="13">Okayama-7 / 130 / ATCC MYA-4618 / FGSC 9003</strain>
    </source>
</reference>
<dbReference type="HOGENOM" id="CLU_001570_2_3_1"/>
<name>A8PAK4_COPC7</name>
<keyword evidence="11" id="KW-0812">Transmembrane</keyword>
<dbReference type="VEuPathDB" id="FungiDB:CC1G_10385"/>
<dbReference type="InParanoid" id="A8PAK4"/>
<dbReference type="GO" id="GO:0020037">
    <property type="term" value="F:heme binding"/>
    <property type="evidence" value="ECO:0007669"/>
    <property type="project" value="InterPro"/>
</dbReference>
<dbReference type="PROSITE" id="PS00086">
    <property type="entry name" value="CYTOCHROME_P450"/>
    <property type="match status" value="1"/>
</dbReference>
<keyword evidence="7 9" id="KW-0408">Iron</keyword>
<comment type="pathway">
    <text evidence="2">Secondary metabolite biosynthesis.</text>
</comment>
<dbReference type="InterPro" id="IPR001128">
    <property type="entry name" value="Cyt_P450"/>
</dbReference>
<evidence type="ECO:0000256" key="8">
    <source>
        <dbReference type="ARBA" id="ARBA00023033"/>
    </source>
</evidence>
<gene>
    <name evidence="12" type="ORF">CC1G_10385</name>
</gene>
<evidence type="ECO:0000256" key="11">
    <source>
        <dbReference type="SAM" id="Phobius"/>
    </source>
</evidence>
<dbReference type="KEGG" id="cci:CC1G_10385"/>
<dbReference type="Proteomes" id="UP000001861">
    <property type="component" value="Unassembled WGS sequence"/>
</dbReference>
<evidence type="ECO:0000256" key="4">
    <source>
        <dbReference type="ARBA" id="ARBA00022617"/>
    </source>
</evidence>
<protein>
    <submittedName>
        <fullName evidence="12">Cytochrome P450</fullName>
    </submittedName>
</protein>
<dbReference type="Gene3D" id="1.10.630.10">
    <property type="entry name" value="Cytochrome P450"/>
    <property type="match status" value="1"/>
</dbReference>
<dbReference type="SUPFAM" id="SSF48264">
    <property type="entry name" value="Cytochrome P450"/>
    <property type="match status" value="1"/>
</dbReference>
<dbReference type="CDD" id="cd11065">
    <property type="entry name" value="CYP64-like"/>
    <property type="match status" value="1"/>
</dbReference>
<evidence type="ECO:0000256" key="1">
    <source>
        <dbReference type="ARBA" id="ARBA00001971"/>
    </source>
</evidence>
<dbReference type="OMA" id="SEKVACM"/>
<keyword evidence="13" id="KW-1185">Reference proteome</keyword>
<evidence type="ECO:0000256" key="9">
    <source>
        <dbReference type="PIRSR" id="PIRSR602401-1"/>
    </source>
</evidence>
<evidence type="ECO:0000256" key="3">
    <source>
        <dbReference type="ARBA" id="ARBA00010617"/>
    </source>
</evidence>
<dbReference type="eggNOG" id="KOG0156">
    <property type="taxonomic scope" value="Eukaryota"/>
</dbReference>
<comment type="caution">
    <text evidence="12">The sequence shown here is derived from an EMBL/GenBank/DDBJ whole genome shotgun (WGS) entry which is preliminary data.</text>
</comment>
<keyword evidence="4 9" id="KW-0349">Heme</keyword>
<keyword evidence="6 10" id="KW-0560">Oxidoreductase</keyword>
<evidence type="ECO:0000256" key="7">
    <source>
        <dbReference type="ARBA" id="ARBA00023004"/>
    </source>
</evidence>
<dbReference type="PANTHER" id="PTHR46300:SF7">
    <property type="entry name" value="P450, PUTATIVE (EUROFUNG)-RELATED"/>
    <property type="match status" value="1"/>
</dbReference>
<evidence type="ECO:0000256" key="2">
    <source>
        <dbReference type="ARBA" id="ARBA00005179"/>
    </source>
</evidence>
<comment type="cofactor">
    <cofactor evidence="1 9">
        <name>heme</name>
        <dbReference type="ChEBI" id="CHEBI:30413"/>
    </cofactor>
</comment>
<dbReference type="RefSeq" id="XP_001840001.2">
    <property type="nucleotide sequence ID" value="XM_001839949.2"/>
</dbReference>
<feature type="binding site" description="axial binding residue" evidence="9">
    <location>
        <position position="431"/>
    </location>
    <ligand>
        <name>heme</name>
        <dbReference type="ChEBI" id="CHEBI:30413"/>
    </ligand>
    <ligandPart>
        <name>Fe</name>
        <dbReference type="ChEBI" id="CHEBI:18248"/>
    </ligandPart>
</feature>
<dbReference type="PRINTS" id="PR00463">
    <property type="entry name" value="EP450I"/>
</dbReference>
<organism evidence="12 13">
    <name type="scientific">Coprinopsis cinerea (strain Okayama-7 / 130 / ATCC MYA-4618 / FGSC 9003)</name>
    <name type="common">Inky cap fungus</name>
    <name type="synonym">Hormographiella aspergillata</name>
    <dbReference type="NCBI Taxonomy" id="240176"/>
    <lineage>
        <taxon>Eukaryota</taxon>
        <taxon>Fungi</taxon>
        <taxon>Dikarya</taxon>
        <taxon>Basidiomycota</taxon>
        <taxon>Agaricomycotina</taxon>
        <taxon>Agaricomycetes</taxon>
        <taxon>Agaricomycetidae</taxon>
        <taxon>Agaricales</taxon>
        <taxon>Agaricineae</taxon>
        <taxon>Psathyrellaceae</taxon>
        <taxon>Coprinopsis</taxon>
    </lineage>
</organism>
<keyword evidence="5 9" id="KW-0479">Metal-binding</keyword>
<dbReference type="InterPro" id="IPR050364">
    <property type="entry name" value="Cytochrome_P450_fung"/>
</dbReference>
<dbReference type="EMBL" id="AACS02000002">
    <property type="protein sequence ID" value="EAU81782.2"/>
    <property type="molecule type" value="Genomic_DNA"/>
</dbReference>
<accession>A8PAK4</accession>
<evidence type="ECO:0000256" key="6">
    <source>
        <dbReference type="ARBA" id="ARBA00023002"/>
    </source>
</evidence>
<evidence type="ECO:0000256" key="5">
    <source>
        <dbReference type="ARBA" id="ARBA00022723"/>
    </source>
</evidence>
<dbReference type="OrthoDB" id="2789670at2759"/>
<dbReference type="PANTHER" id="PTHR46300">
    <property type="entry name" value="P450, PUTATIVE (EUROFUNG)-RELATED-RELATED"/>
    <property type="match status" value="1"/>
</dbReference>
<keyword evidence="11" id="KW-1133">Transmembrane helix</keyword>
<dbReference type="InterPro" id="IPR036396">
    <property type="entry name" value="Cyt_P450_sf"/>
</dbReference>
<proteinExistence type="inferred from homology"/>
<evidence type="ECO:0000256" key="10">
    <source>
        <dbReference type="RuleBase" id="RU000461"/>
    </source>
</evidence>
<evidence type="ECO:0000313" key="13">
    <source>
        <dbReference type="Proteomes" id="UP000001861"/>
    </source>
</evidence>
<evidence type="ECO:0000313" key="12">
    <source>
        <dbReference type="EMBL" id="EAU81782.2"/>
    </source>
</evidence>
<dbReference type="Pfam" id="PF00067">
    <property type="entry name" value="p450"/>
    <property type="match status" value="1"/>
</dbReference>
<dbReference type="GO" id="GO:0004497">
    <property type="term" value="F:monooxygenase activity"/>
    <property type="evidence" value="ECO:0007669"/>
    <property type="project" value="UniProtKB-KW"/>
</dbReference>
<dbReference type="AlphaFoldDB" id="A8PAK4"/>
<keyword evidence="11" id="KW-0472">Membrane</keyword>
<comment type="similarity">
    <text evidence="3 10">Belongs to the cytochrome P450 family.</text>
</comment>
<dbReference type="GeneID" id="6016622"/>
<keyword evidence="8 10" id="KW-0503">Monooxygenase</keyword>
<dbReference type="GO" id="GO:0016705">
    <property type="term" value="F:oxidoreductase activity, acting on paired donors, with incorporation or reduction of molecular oxygen"/>
    <property type="evidence" value="ECO:0007669"/>
    <property type="project" value="InterPro"/>
</dbReference>